<comment type="similarity">
    <text evidence="3">Belongs to the THOC3 family.</text>
</comment>
<dbReference type="PROSITE" id="PS50082">
    <property type="entry name" value="WD_REPEATS_2"/>
    <property type="match status" value="2"/>
</dbReference>
<feature type="repeat" description="WD" evidence="4">
    <location>
        <begin position="97"/>
        <end position="127"/>
    </location>
</feature>
<dbReference type="InterPro" id="IPR036322">
    <property type="entry name" value="WD40_repeat_dom_sf"/>
</dbReference>
<dbReference type="PANTHER" id="PTHR22839:SF0">
    <property type="entry name" value="THO COMPLEX SUBUNIT 3"/>
    <property type="match status" value="1"/>
</dbReference>
<evidence type="ECO:0008006" key="7">
    <source>
        <dbReference type="Google" id="ProtNLM"/>
    </source>
</evidence>
<feature type="repeat" description="WD" evidence="4">
    <location>
        <begin position="239"/>
        <end position="271"/>
    </location>
</feature>
<dbReference type="SUPFAM" id="SSF50978">
    <property type="entry name" value="WD40 repeat-like"/>
    <property type="match status" value="1"/>
</dbReference>
<evidence type="ECO:0000256" key="4">
    <source>
        <dbReference type="PROSITE-ProRule" id="PRU00221"/>
    </source>
</evidence>
<dbReference type="Gene3D" id="2.130.10.10">
    <property type="entry name" value="YVTN repeat-like/Quinoprotein amine dehydrogenase"/>
    <property type="match status" value="2"/>
</dbReference>
<keyword evidence="6" id="KW-1185">Reference proteome</keyword>
<dbReference type="GO" id="GO:0006406">
    <property type="term" value="P:mRNA export from nucleus"/>
    <property type="evidence" value="ECO:0007669"/>
    <property type="project" value="InterPro"/>
</dbReference>
<dbReference type="PANTHER" id="PTHR22839">
    <property type="entry name" value="THO COMPLEX SUBUNIT 3 THO3"/>
    <property type="match status" value="1"/>
</dbReference>
<protein>
    <recommendedName>
        <fullName evidence="7">THO complex subunit 3</fullName>
    </recommendedName>
</protein>
<dbReference type="Pfam" id="PF00400">
    <property type="entry name" value="WD40"/>
    <property type="match status" value="4"/>
</dbReference>
<evidence type="ECO:0000256" key="3">
    <source>
        <dbReference type="ARBA" id="ARBA00046343"/>
    </source>
</evidence>
<comment type="caution">
    <text evidence="5">The sequence shown here is derived from an EMBL/GenBank/DDBJ whole genome shotgun (WGS) entry which is preliminary data.</text>
</comment>
<dbReference type="SMART" id="SM00320">
    <property type="entry name" value="WD40"/>
    <property type="match status" value="6"/>
</dbReference>
<gene>
    <name evidence="5" type="ORF">LTR78_008993</name>
</gene>
<reference evidence="5" key="1">
    <citation type="submission" date="2023-07" db="EMBL/GenBank/DDBJ databases">
        <title>Black Yeasts Isolated from many extreme environments.</title>
        <authorList>
            <person name="Coleine C."/>
            <person name="Stajich J.E."/>
            <person name="Selbmann L."/>
        </authorList>
    </citation>
    <scope>NUCLEOTIDE SEQUENCE</scope>
    <source>
        <strain evidence="5">CCFEE 5485</strain>
    </source>
</reference>
<evidence type="ECO:0000313" key="5">
    <source>
        <dbReference type="EMBL" id="KAK3671192.1"/>
    </source>
</evidence>
<name>A0AAE0TPC0_9PEZI</name>
<dbReference type="InterPro" id="IPR015943">
    <property type="entry name" value="WD40/YVTN_repeat-like_dom_sf"/>
</dbReference>
<dbReference type="Proteomes" id="UP001274830">
    <property type="component" value="Unassembled WGS sequence"/>
</dbReference>
<dbReference type="InterPro" id="IPR001680">
    <property type="entry name" value="WD40_rpt"/>
</dbReference>
<dbReference type="GO" id="GO:0000445">
    <property type="term" value="C:THO complex part of transcription export complex"/>
    <property type="evidence" value="ECO:0007669"/>
    <property type="project" value="TreeGrafter"/>
</dbReference>
<dbReference type="PROSITE" id="PS50294">
    <property type="entry name" value="WD_REPEATS_REGION"/>
    <property type="match status" value="1"/>
</dbReference>
<sequence length="367" mass="39047">MAPALRSRTLKKNDFPTFFKPLKPILFSESLSTKPSPIPPNIRSLSWSPTGTLIATCTGADCRIWNSDRPNVKSSTQLKNAHAKGGVEYGTPGVAGDTVERVAFCPTTEGVLASTGLDGMVRLWDVRAPGAATGVSGKGTALADCKTGGDSAFLTWHPNGQDMLVGRRDDVVHSVDVRRMNGIDGTAQYELQCERKMDRGKHILYAMAFSNSGREVFATTQEGSVRILDYPTMSHLHTLSGHTAAAYTVAQSPTGGYVAIGSGDSTISMWDTSMWLTTHTLSAPSQVTSVRDLSFSFDGSYVVAGAGPDSKDGVPGLNIFHADTGDVVHTIETTHCPSYVAWHPTRYWLAFAGDAGGMKVLGSGTGL</sequence>
<evidence type="ECO:0000313" key="6">
    <source>
        <dbReference type="Proteomes" id="UP001274830"/>
    </source>
</evidence>
<dbReference type="EMBL" id="JAUTXT010000046">
    <property type="protein sequence ID" value="KAK3671192.1"/>
    <property type="molecule type" value="Genomic_DNA"/>
</dbReference>
<dbReference type="InterPro" id="IPR019775">
    <property type="entry name" value="WD40_repeat_CS"/>
</dbReference>
<organism evidence="5 6">
    <name type="scientific">Recurvomyces mirabilis</name>
    <dbReference type="NCBI Taxonomy" id="574656"/>
    <lineage>
        <taxon>Eukaryota</taxon>
        <taxon>Fungi</taxon>
        <taxon>Dikarya</taxon>
        <taxon>Ascomycota</taxon>
        <taxon>Pezizomycotina</taxon>
        <taxon>Dothideomycetes</taxon>
        <taxon>Dothideomycetidae</taxon>
        <taxon>Mycosphaerellales</taxon>
        <taxon>Teratosphaeriaceae</taxon>
        <taxon>Recurvomyces</taxon>
    </lineage>
</organism>
<proteinExistence type="inferred from homology"/>
<accession>A0AAE0TPC0</accession>
<dbReference type="InterPro" id="IPR040132">
    <property type="entry name" value="Tex1/THOC3"/>
</dbReference>
<keyword evidence="1 4" id="KW-0853">WD repeat</keyword>
<dbReference type="AlphaFoldDB" id="A0AAE0TPC0"/>
<evidence type="ECO:0000256" key="1">
    <source>
        <dbReference type="ARBA" id="ARBA00022574"/>
    </source>
</evidence>
<keyword evidence="2" id="KW-0677">Repeat</keyword>
<evidence type="ECO:0000256" key="2">
    <source>
        <dbReference type="ARBA" id="ARBA00022737"/>
    </source>
</evidence>
<dbReference type="PROSITE" id="PS00678">
    <property type="entry name" value="WD_REPEATS_1"/>
    <property type="match status" value="1"/>
</dbReference>